<dbReference type="GO" id="GO:0052621">
    <property type="term" value="F:diguanylate cyclase activity"/>
    <property type="evidence" value="ECO:0007669"/>
    <property type="project" value="UniProtKB-EC"/>
</dbReference>
<feature type="transmembrane region" description="Helical" evidence="3">
    <location>
        <begin position="90"/>
        <end position="108"/>
    </location>
</feature>
<organism evidence="5 6">
    <name type="scientific">Gellertiella hungarica</name>
    <dbReference type="NCBI Taxonomy" id="1572859"/>
    <lineage>
        <taxon>Bacteria</taxon>
        <taxon>Pseudomonadati</taxon>
        <taxon>Pseudomonadota</taxon>
        <taxon>Alphaproteobacteria</taxon>
        <taxon>Hyphomicrobiales</taxon>
        <taxon>Rhizobiaceae</taxon>
        <taxon>Gellertiella</taxon>
    </lineage>
</organism>
<dbReference type="InterPro" id="IPR029787">
    <property type="entry name" value="Nucleotide_cyclase"/>
</dbReference>
<evidence type="ECO:0000256" key="2">
    <source>
        <dbReference type="ARBA" id="ARBA00034247"/>
    </source>
</evidence>
<dbReference type="AlphaFoldDB" id="A0A7W6J738"/>
<name>A0A7W6J738_9HYPH</name>
<feature type="transmembrane region" description="Helical" evidence="3">
    <location>
        <begin position="64"/>
        <end position="83"/>
    </location>
</feature>
<sequence>MDASTIIFYLPVTIYTVIALVFLLLWRMGLSSSWQWAAGFAQTGAGFALSAFPIDPVFDEFVSGIIYTGAAYCYGGALLVHFGQQRLRRIRRTLALGFMVPHVYFVFINESLRWDLFAIEMVFAALLSVALWAVRREARNTADRAFMIASWLVVFDCLSRGLFFTFVDRSSDSLSDFLHSAYNLEVHVSTITLCLFFPFSAITAMLARVADQHRRAALTDPLTGLLNRRGLEGVMGSIADAGEAPGAVIVCDIDHFKRINDRYGHGVGDRVIMDVARILVSQRDGRSHIARVGGEEFILLVPGVTTGEAVEIAEGARRAIEVADWGATGMPDGVTASFGVAAIGSGVPGLGAAIDRADEALYRAKNAGRNRVVCAGSPGSGSSAATDGVADVAVLAR</sequence>
<dbReference type="FunFam" id="3.30.70.270:FF:000001">
    <property type="entry name" value="Diguanylate cyclase domain protein"/>
    <property type="match status" value="1"/>
</dbReference>
<feature type="transmembrane region" description="Helical" evidence="3">
    <location>
        <begin position="146"/>
        <end position="166"/>
    </location>
</feature>
<dbReference type="PROSITE" id="PS50887">
    <property type="entry name" value="GGDEF"/>
    <property type="match status" value="1"/>
</dbReference>
<dbReference type="PANTHER" id="PTHR45138">
    <property type="entry name" value="REGULATORY COMPONENTS OF SENSORY TRANSDUCTION SYSTEM"/>
    <property type="match status" value="1"/>
</dbReference>
<feature type="transmembrane region" description="Helical" evidence="3">
    <location>
        <begin position="186"/>
        <end position="207"/>
    </location>
</feature>
<dbReference type="GO" id="GO:1902201">
    <property type="term" value="P:negative regulation of bacterial-type flagellum-dependent cell motility"/>
    <property type="evidence" value="ECO:0007669"/>
    <property type="project" value="TreeGrafter"/>
</dbReference>
<feature type="transmembrane region" description="Helical" evidence="3">
    <location>
        <begin position="114"/>
        <end position="134"/>
    </location>
</feature>
<dbReference type="Gene3D" id="3.30.70.270">
    <property type="match status" value="1"/>
</dbReference>
<dbReference type="PANTHER" id="PTHR45138:SF9">
    <property type="entry name" value="DIGUANYLATE CYCLASE DGCM-RELATED"/>
    <property type="match status" value="1"/>
</dbReference>
<reference evidence="5 6" key="1">
    <citation type="submission" date="2020-08" db="EMBL/GenBank/DDBJ databases">
        <title>Genomic Encyclopedia of Type Strains, Phase IV (KMG-IV): sequencing the most valuable type-strain genomes for metagenomic binning, comparative biology and taxonomic classification.</title>
        <authorList>
            <person name="Goeker M."/>
        </authorList>
    </citation>
    <scope>NUCLEOTIDE SEQUENCE [LARGE SCALE GENOMIC DNA]</scope>
    <source>
        <strain evidence="5 6">DSM 29853</strain>
    </source>
</reference>
<evidence type="ECO:0000259" key="4">
    <source>
        <dbReference type="PROSITE" id="PS50887"/>
    </source>
</evidence>
<dbReference type="GO" id="GO:0005886">
    <property type="term" value="C:plasma membrane"/>
    <property type="evidence" value="ECO:0007669"/>
    <property type="project" value="TreeGrafter"/>
</dbReference>
<protein>
    <recommendedName>
        <fullName evidence="1">diguanylate cyclase</fullName>
        <ecNumber evidence="1">2.7.7.65</ecNumber>
    </recommendedName>
</protein>
<dbReference type="Proteomes" id="UP000528286">
    <property type="component" value="Unassembled WGS sequence"/>
</dbReference>
<dbReference type="CDD" id="cd01949">
    <property type="entry name" value="GGDEF"/>
    <property type="match status" value="1"/>
</dbReference>
<dbReference type="Pfam" id="PF00990">
    <property type="entry name" value="GGDEF"/>
    <property type="match status" value="1"/>
</dbReference>
<keyword evidence="3" id="KW-0472">Membrane</keyword>
<gene>
    <name evidence="5" type="ORF">GGR23_003239</name>
</gene>
<feature type="domain" description="GGDEF" evidence="4">
    <location>
        <begin position="244"/>
        <end position="377"/>
    </location>
</feature>
<evidence type="ECO:0000256" key="3">
    <source>
        <dbReference type="SAM" id="Phobius"/>
    </source>
</evidence>
<feature type="transmembrane region" description="Helical" evidence="3">
    <location>
        <begin position="6"/>
        <end position="26"/>
    </location>
</feature>
<accession>A0A7W6J738</accession>
<dbReference type="InterPro" id="IPR043128">
    <property type="entry name" value="Rev_trsase/Diguanyl_cyclase"/>
</dbReference>
<dbReference type="GO" id="GO:0043709">
    <property type="term" value="P:cell adhesion involved in single-species biofilm formation"/>
    <property type="evidence" value="ECO:0007669"/>
    <property type="project" value="TreeGrafter"/>
</dbReference>
<dbReference type="EMBL" id="JACIEZ010000007">
    <property type="protein sequence ID" value="MBB4066026.1"/>
    <property type="molecule type" value="Genomic_DNA"/>
</dbReference>
<evidence type="ECO:0000313" key="5">
    <source>
        <dbReference type="EMBL" id="MBB4066026.1"/>
    </source>
</evidence>
<comment type="caution">
    <text evidence="5">The sequence shown here is derived from an EMBL/GenBank/DDBJ whole genome shotgun (WGS) entry which is preliminary data.</text>
</comment>
<dbReference type="NCBIfam" id="TIGR00254">
    <property type="entry name" value="GGDEF"/>
    <property type="match status" value="1"/>
</dbReference>
<evidence type="ECO:0000256" key="1">
    <source>
        <dbReference type="ARBA" id="ARBA00012528"/>
    </source>
</evidence>
<evidence type="ECO:0000313" key="6">
    <source>
        <dbReference type="Proteomes" id="UP000528286"/>
    </source>
</evidence>
<dbReference type="RefSeq" id="WP_183367316.1">
    <property type="nucleotide sequence ID" value="NZ_JACIEZ010000007.1"/>
</dbReference>
<keyword evidence="6" id="KW-1185">Reference proteome</keyword>
<dbReference type="SUPFAM" id="SSF55073">
    <property type="entry name" value="Nucleotide cyclase"/>
    <property type="match status" value="1"/>
</dbReference>
<dbReference type="InterPro" id="IPR000160">
    <property type="entry name" value="GGDEF_dom"/>
</dbReference>
<keyword evidence="3" id="KW-1133">Transmembrane helix</keyword>
<comment type="catalytic activity">
    <reaction evidence="2">
        <text>2 GTP = 3',3'-c-di-GMP + 2 diphosphate</text>
        <dbReference type="Rhea" id="RHEA:24898"/>
        <dbReference type="ChEBI" id="CHEBI:33019"/>
        <dbReference type="ChEBI" id="CHEBI:37565"/>
        <dbReference type="ChEBI" id="CHEBI:58805"/>
        <dbReference type="EC" id="2.7.7.65"/>
    </reaction>
</comment>
<dbReference type="SMART" id="SM00267">
    <property type="entry name" value="GGDEF"/>
    <property type="match status" value="1"/>
</dbReference>
<keyword evidence="3" id="KW-0812">Transmembrane</keyword>
<dbReference type="EC" id="2.7.7.65" evidence="1"/>
<dbReference type="InterPro" id="IPR050469">
    <property type="entry name" value="Diguanylate_Cyclase"/>
</dbReference>
<proteinExistence type="predicted"/>